<evidence type="ECO:0000256" key="5">
    <source>
        <dbReference type="ARBA" id="ARBA00023237"/>
    </source>
</evidence>
<dbReference type="InterPro" id="IPR012944">
    <property type="entry name" value="SusD_RagB_dom"/>
</dbReference>
<dbReference type="CDD" id="cd08977">
    <property type="entry name" value="SusD"/>
    <property type="match status" value="1"/>
</dbReference>
<evidence type="ECO:0000259" key="6">
    <source>
        <dbReference type="Pfam" id="PF07980"/>
    </source>
</evidence>
<keyword evidence="4" id="KW-0472">Membrane</keyword>
<feature type="domain" description="SusD-like N-terminal" evidence="7">
    <location>
        <begin position="77"/>
        <end position="215"/>
    </location>
</feature>
<dbReference type="SUPFAM" id="SSF48452">
    <property type="entry name" value="TPR-like"/>
    <property type="match status" value="1"/>
</dbReference>
<reference evidence="8 9" key="1">
    <citation type="submission" date="2022-09" db="EMBL/GenBank/DDBJ databases">
        <title>Genome sequencing of Flavivirga sp. MEBiC05379.</title>
        <authorList>
            <person name="Oh H.-M."/>
            <person name="Kwon K.K."/>
            <person name="Park M.J."/>
            <person name="Yang S.-H."/>
        </authorList>
    </citation>
    <scope>NUCLEOTIDE SEQUENCE [LARGE SCALE GENOMIC DNA]</scope>
    <source>
        <strain evidence="8 9">MEBiC05379</strain>
    </source>
</reference>
<feature type="domain" description="RagB/SusD" evidence="6">
    <location>
        <begin position="354"/>
        <end position="494"/>
    </location>
</feature>
<keyword evidence="3" id="KW-0732">Signal</keyword>
<dbReference type="PROSITE" id="PS51257">
    <property type="entry name" value="PROKAR_LIPOPROTEIN"/>
    <property type="match status" value="1"/>
</dbReference>
<keyword evidence="5" id="KW-0998">Cell outer membrane</keyword>
<proteinExistence type="inferred from homology"/>
<comment type="similarity">
    <text evidence="2">Belongs to the SusD family.</text>
</comment>
<dbReference type="InterPro" id="IPR011990">
    <property type="entry name" value="TPR-like_helical_dom_sf"/>
</dbReference>
<sequence>MKTFKYLILIITGVSFFACSLEEKPNGFLNEENFYKTAGDAESAVLYAYAVFPELGYFSRYYYYVAHCATEEFTQKSDAEAGQHELDNYLTTNTTADLANVFRHCYLTINRTFPIIENVPAISMDEGYKNHIIGEAHFLRAYNYYNLVRLFGEVPLRKKTMTDFNSAGLDLSSIEDIYAYILEDLQAAITLMDIQYRYGRANKTAAQGLLANVHLFLASASESGLTGYGFADVSGNYSLAKQYAGEVVNNQTQFRLDPDIQNIFDPVQNLSPTSSPENIFSIVASRSEIGPTNLMSLLSTPFVQTGFTLIPEQGGHTIDFGWDHVIVETPFYDSFDATDRRKELLFMTSYIDASGNLINTNNDRPYTLKYLDANRSGGEESGNRISIVRYSEVLLTYAEACGNTADGVDALNQVRQRANLSTYTVGDFASDTAFRDAVIQERAWELAFEFNRLFDLRRSGKMGQVLGNAPYNKTLTNGVYFFDIPFNEIDRNPNL</sequence>
<organism evidence="8 9">
    <name type="scientific">Flavivirga spongiicola</name>
    <dbReference type="NCBI Taxonomy" id="421621"/>
    <lineage>
        <taxon>Bacteria</taxon>
        <taxon>Pseudomonadati</taxon>
        <taxon>Bacteroidota</taxon>
        <taxon>Flavobacteriia</taxon>
        <taxon>Flavobacteriales</taxon>
        <taxon>Flavobacteriaceae</taxon>
        <taxon>Flavivirga</taxon>
    </lineage>
</organism>
<evidence type="ECO:0000313" key="8">
    <source>
        <dbReference type="EMBL" id="MEF3835028.1"/>
    </source>
</evidence>
<name>A0ABU7XWE7_9FLAO</name>
<dbReference type="Gene3D" id="1.25.40.390">
    <property type="match status" value="1"/>
</dbReference>
<dbReference type="InterPro" id="IPR033985">
    <property type="entry name" value="SusD-like_N"/>
</dbReference>
<comment type="subcellular location">
    <subcellularLocation>
        <location evidence="1">Cell outer membrane</location>
    </subcellularLocation>
</comment>
<dbReference type="RefSeq" id="WP_303307331.1">
    <property type="nucleotide sequence ID" value="NZ_JAODOP010000004.1"/>
</dbReference>
<evidence type="ECO:0000259" key="7">
    <source>
        <dbReference type="Pfam" id="PF14322"/>
    </source>
</evidence>
<evidence type="ECO:0000256" key="4">
    <source>
        <dbReference type="ARBA" id="ARBA00023136"/>
    </source>
</evidence>
<keyword evidence="9" id="KW-1185">Reference proteome</keyword>
<dbReference type="EMBL" id="JAODOP010000004">
    <property type="protein sequence ID" value="MEF3835028.1"/>
    <property type="molecule type" value="Genomic_DNA"/>
</dbReference>
<gene>
    <name evidence="8" type="ORF">N1F79_17985</name>
</gene>
<dbReference type="Pfam" id="PF07980">
    <property type="entry name" value="SusD_RagB"/>
    <property type="match status" value="1"/>
</dbReference>
<evidence type="ECO:0000256" key="1">
    <source>
        <dbReference type="ARBA" id="ARBA00004442"/>
    </source>
</evidence>
<accession>A0ABU7XWE7</accession>
<comment type="caution">
    <text evidence="8">The sequence shown here is derived from an EMBL/GenBank/DDBJ whole genome shotgun (WGS) entry which is preliminary data.</text>
</comment>
<protein>
    <submittedName>
        <fullName evidence="8">RagB/SusD family nutrient uptake outer membrane protein</fullName>
    </submittedName>
</protein>
<evidence type="ECO:0000313" key="9">
    <source>
        <dbReference type="Proteomes" id="UP001337305"/>
    </source>
</evidence>
<evidence type="ECO:0000256" key="2">
    <source>
        <dbReference type="ARBA" id="ARBA00006275"/>
    </source>
</evidence>
<dbReference type="Proteomes" id="UP001337305">
    <property type="component" value="Unassembled WGS sequence"/>
</dbReference>
<evidence type="ECO:0000256" key="3">
    <source>
        <dbReference type="ARBA" id="ARBA00022729"/>
    </source>
</evidence>
<dbReference type="Pfam" id="PF14322">
    <property type="entry name" value="SusD-like_3"/>
    <property type="match status" value="1"/>
</dbReference>